<evidence type="ECO:0000313" key="11">
    <source>
        <dbReference type="EMBL" id="CAD7250589.1"/>
    </source>
</evidence>
<feature type="transmembrane region" description="Helical" evidence="10">
    <location>
        <begin position="149"/>
        <end position="170"/>
    </location>
</feature>
<evidence type="ECO:0000256" key="5">
    <source>
        <dbReference type="ARBA" id="ARBA00022832"/>
    </source>
</evidence>
<dbReference type="GO" id="GO:0009922">
    <property type="term" value="F:fatty acid elongase activity"/>
    <property type="evidence" value="ECO:0007669"/>
    <property type="project" value="UniProtKB-EC"/>
</dbReference>
<dbReference type="OrthoDB" id="10259681at2759"/>
<comment type="similarity">
    <text evidence="10">Belongs to the ELO family.</text>
</comment>
<evidence type="ECO:0000256" key="10">
    <source>
        <dbReference type="RuleBase" id="RU361115"/>
    </source>
</evidence>
<evidence type="ECO:0000256" key="1">
    <source>
        <dbReference type="ARBA" id="ARBA00004141"/>
    </source>
</evidence>
<organism evidence="11">
    <name type="scientific">Darwinula stevensoni</name>
    <dbReference type="NCBI Taxonomy" id="69355"/>
    <lineage>
        <taxon>Eukaryota</taxon>
        <taxon>Metazoa</taxon>
        <taxon>Ecdysozoa</taxon>
        <taxon>Arthropoda</taxon>
        <taxon>Crustacea</taxon>
        <taxon>Oligostraca</taxon>
        <taxon>Ostracoda</taxon>
        <taxon>Podocopa</taxon>
        <taxon>Podocopida</taxon>
        <taxon>Darwinulocopina</taxon>
        <taxon>Darwinuloidea</taxon>
        <taxon>Darwinulidae</taxon>
        <taxon>Darwinula</taxon>
    </lineage>
</organism>
<evidence type="ECO:0000256" key="8">
    <source>
        <dbReference type="ARBA" id="ARBA00023136"/>
    </source>
</evidence>
<dbReference type="PANTHER" id="PTHR11157:SF17">
    <property type="entry name" value="ELONGATION OF VERY LONG CHAIN FATTY ACIDS PROTEIN 6"/>
    <property type="match status" value="1"/>
</dbReference>
<evidence type="ECO:0000256" key="2">
    <source>
        <dbReference type="ARBA" id="ARBA00022516"/>
    </source>
</evidence>
<keyword evidence="7 10" id="KW-0443">Lipid metabolism</keyword>
<dbReference type="EC" id="2.3.1.199" evidence="10"/>
<dbReference type="EMBL" id="LR902465">
    <property type="protein sequence ID" value="CAD7250589.1"/>
    <property type="molecule type" value="Genomic_DNA"/>
</dbReference>
<comment type="catalytic activity">
    <reaction evidence="10">
        <text>a very-long-chain acyl-CoA + malonyl-CoA + H(+) = a very-long-chain 3-oxoacyl-CoA + CO2 + CoA</text>
        <dbReference type="Rhea" id="RHEA:32727"/>
        <dbReference type="ChEBI" id="CHEBI:15378"/>
        <dbReference type="ChEBI" id="CHEBI:16526"/>
        <dbReference type="ChEBI" id="CHEBI:57287"/>
        <dbReference type="ChEBI" id="CHEBI:57384"/>
        <dbReference type="ChEBI" id="CHEBI:90725"/>
        <dbReference type="ChEBI" id="CHEBI:90736"/>
        <dbReference type="EC" id="2.3.1.199"/>
    </reaction>
</comment>
<proteinExistence type="inferred from homology"/>
<comment type="caution">
    <text evidence="10">Lacks conserved residue(s) required for the propagation of feature annotation.</text>
</comment>
<dbReference type="GO" id="GO:0034626">
    <property type="term" value="P:fatty acid elongation, polyunsaturated fatty acid"/>
    <property type="evidence" value="ECO:0007669"/>
    <property type="project" value="TreeGrafter"/>
</dbReference>
<keyword evidence="9 10" id="KW-0275">Fatty acid biosynthesis</keyword>
<dbReference type="Proteomes" id="UP000677054">
    <property type="component" value="Unassembled WGS sequence"/>
</dbReference>
<keyword evidence="12" id="KW-1185">Reference proteome</keyword>
<keyword evidence="5 10" id="KW-0276">Fatty acid metabolism</keyword>
<dbReference type="GO" id="GO:0005789">
    <property type="term" value="C:endoplasmic reticulum membrane"/>
    <property type="evidence" value="ECO:0007669"/>
    <property type="project" value="TreeGrafter"/>
</dbReference>
<dbReference type="AlphaFoldDB" id="A0A7R9AAI7"/>
<gene>
    <name evidence="11" type="ORF">DSTB1V02_LOCUS10360</name>
</gene>
<evidence type="ECO:0000313" key="12">
    <source>
        <dbReference type="Proteomes" id="UP000677054"/>
    </source>
</evidence>
<keyword evidence="2 10" id="KW-0444">Lipid biosynthesis</keyword>
<keyword evidence="8 10" id="KW-0472">Membrane</keyword>
<keyword evidence="3 10" id="KW-0808">Transferase</keyword>
<name>A0A7R9AAI7_9CRUS</name>
<dbReference type="PANTHER" id="PTHR11157">
    <property type="entry name" value="FATTY ACID ACYL TRANSFERASE-RELATED"/>
    <property type="match status" value="1"/>
</dbReference>
<feature type="transmembrane region" description="Helical" evidence="10">
    <location>
        <begin position="67"/>
        <end position="85"/>
    </location>
</feature>
<feature type="transmembrane region" description="Helical" evidence="10">
    <location>
        <begin position="97"/>
        <end position="117"/>
    </location>
</feature>
<dbReference type="GO" id="GO:0042761">
    <property type="term" value="P:very long-chain fatty acid biosynthetic process"/>
    <property type="evidence" value="ECO:0007669"/>
    <property type="project" value="TreeGrafter"/>
</dbReference>
<dbReference type="GO" id="GO:0030148">
    <property type="term" value="P:sphingolipid biosynthetic process"/>
    <property type="evidence" value="ECO:0007669"/>
    <property type="project" value="TreeGrafter"/>
</dbReference>
<reference evidence="11" key="1">
    <citation type="submission" date="2020-11" db="EMBL/GenBank/DDBJ databases">
        <authorList>
            <person name="Tran Van P."/>
        </authorList>
    </citation>
    <scope>NUCLEOTIDE SEQUENCE</scope>
</reference>
<keyword evidence="6 10" id="KW-1133">Transmembrane helix</keyword>
<accession>A0A7R9AAI7</accession>
<evidence type="ECO:0000256" key="7">
    <source>
        <dbReference type="ARBA" id="ARBA00023098"/>
    </source>
</evidence>
<dbReference type="EMBL" id="CAJPEV010002948">
    <property type="protein sequence ID" value="CAG0898507.1"/>
    <property type="molecule type" value="Genomic_DNA"/>
</dbReference>
<protein>
    <recommendedName>
        <fullName evidence="10">Elongation of very long chain fatty acids protein</fullName>
        <ecNumber evidence="10">2.3.1.199</ecNumber>
    </recommendedName>
    <alternativeName>
        <fullName evidence="10">Very-long-chain 3-oxoacyl-CoA synthase</fullName>
    </alternativeName>
</protein>
<dbReference type="GO" id="GO:0019367">
    <property type="term" value="P:fatty acid elongation, saturated fatty acid"/>
    <property type="evidence" value="ECO:0007669"/>
    <property type="project" value="TreeGrafter"/>
</dbReference>
<dbReference type="InterPro" id="IPR002076">
    <property type="entry name" value="ELO_fam"/>
</dbReference>
<dbReference type="GO" id="GO:0034625">
    <property type="term" value="P:fatty acid elongation, monounsaturated fatty acid"/>
    <property type="evidence" value="ECO:0007669"/>
    <property type="project" value="TreeGrafter"/>
</dbReference>
<evidence type="ECO:0000256" key="6">
    <source>
        <dbReference type="ARBA" id="ARBA00022989"/>
    </source>
</evidence>
<dbReference type="Pfam" id="PF01151">
    <property type="entry name" value="ELO"/>
    <property type="match status" value="1"/>
</dbReference>
<evidence type="ECO:0000256" key="9">
    <source>
        <dbReference type="ARBA" id="ARBA00023160"/>
    </source>
</evidence>
<comment type="subcellular location">
    <subcellularLocation>
        <location evidence="1">Membrane</location>
        <topology evidence="1">Multi-pass membrane protein</topology>
    </subcellularLocation>
</comment>
<evidence type="ECO:0000256" key="3">
    <source>
        <dbReference type="ARBA" id="ARBA00022679"/>
    </source>
</evidence>
<evidence type="ECO:0000256" key="4">
    <source>
        <dbReference type="ARBA" id="ARBA00022692"/>
    </source>
</evidence>
<keyword evidence="4 10" id="KW-0812">Transmembrane</keyword>
<sequence>MALACSSGVLAGHCGSLGGYPAFSIAQVGLKMNETFGSPAVWYDPVWFLPWESYFSYEWSVEWSKKAWPYVQVLAAVYVLLTFVGRRAMKNRQGFNLRYPLIAWNGFLAVFSILGTIKGFQELYQVLRLRGFYYSVCDNSQYQNEAVSVYGWLFLVSKIFELGDTVFLVLRKSHLVHLHWYHHTTVLL</sequence>